<organism evidence="1 2">
    <name type="scientific">Panagrolaimus sp. JU765</name>
    <dbReference type="NCBI Taxonomy" id="591449"/>
    <lineage>
        <taxon>Eukaryota</taxon>
        <taxon>Metazoa</taxon>
        <taxon>Ecdysozoa</taxon>
        <taxon>Nematoda</taxon>
        <taxon>Chromadorea</taxon>
        <taxon>Rhabditida</taxon>
        <taxon>Tylenchina</taxon>
        <taxon>Panagrolaimomorpha</taxon>
        <taxon>Panagrolaimoidea</taxon>
        <taxon>Panagrolaimidae</taxon>
        <taxon>Panagrolaimus</taxon>
    </lineage>
</organism>
<evidence type="ECO:0000313" key="2">
    <source>
        <dbReference type="WBParaSite" id="JU765_v2.g15502.t1"/>
    </source>
</evidence>
<sequence>MPLTPARVKELCRESLPQIGIEPDQIQNGVDFYKFLFTNHPDLRTYFKGAENYTAEQVQRSDRFTRLGNGMLLSNHVLVEVYDDPMIFKVFVQDLIEKHKE</sequence>
<reference evidence="2" key="1">
    <citation type="submission" date="2022-11" db="UniProtKB">
        <authorList>
            <consortium name="WormBaseParasite"/>
        </authorList>
    </citation>
    <scope>IDENTIFICATION</scope>
</reference>
<dbReference type="Proteomes" id="UP000887576">
    <property type="component" value="Unplaced"/>
</dbReference>
<proteinExistence type="predicted"/>
<accession>A0AC34QE20</accession>
<name>A0AC34QE20_9BILA</name>
<dbReference type="WBParaSite" id="JU765_v2.g15502.t1">
    <property type="protein sequence ID" value="JU765_v2.g15502.t1"/>
    <property type="gene ID" value="JU765_v2.g15502"/>
</dbReference>
<protein>
    <submittedName>
        <fullName evidence="2">Globin family profile domain-containing protein</fullName>
    </submittedName>
</protein>
<evidence type="ECO:0000313" key="1">
    <source>
        <dbReference type="Proteomes" id="UP000887576"/>
    </source>
</evidence>